<name>A0ABP5TQ22_9PSEU</name>
<sequence length="157" mass="16609">MLREVAGALVFAGCVTAVAVVGALAAGSAGQEYQALRTPPWAPPAWLFGPVWSVLYAMIAASGWLVWRRAGSLRAAITPLGVYAAQLLLNMAWTPLFFGAARYGTALVEIVVLLAAILVTIVLFSRIHRVAALLLVPYAGWTSFATALNGSIWLLNA</sequence>
<proteinExistence type="inferred from homology"/>
<dbReference type="InterPro" id="IPR004307">
    <property type="entry name" value="TspO_MBR"/>
</dbReference>
<feature type="transmembrane region" description="Helical" evidence="6">
    <location>
        <begin position="104"/>
        <end position="124"/>
    </location>
</feature>
<dbReference type="CDD" id="cd15904">
    <property type="entry name" value="TSPO_MBR"/>
    <property type="match status" value="1"/>
</dbReference>
<dbReference type="EMBL" id="BAAARA010000019">
    <property type="protein sequence ID" value="GAA2358418.1"/>
    <property type="molecule type" value="Genomic_DNA"/>
</dbReference>
<keyword evidence="3 6" id="KW-0812">Transmembrane</keyword>
<dbReference type="InterPro" id="IPR038330">
    <property type="entry name" value="TspO/MBR-related_sf"/>
</dbReference>
<feature type="transmembrane region" description="Helical" evidence="6">
    <location>
        <begin position="131"/>
        <end position="155"/>
    </location>
</feature>
<comment type="similarity">
    <text evidence="2">Belongs to the TspO/BZRP family.</text>
</comment>
<evidence type="ECO:0000313" key="7">
    <source>
        <dbReference type="EMBL" id="GAA2358418.1"/>
    </source>
</evidence>
<accession>A0ABP5TQ22</accession>
<keyword evidence="5 6" id="KW-0472">Membrane</keyword>
<evidence type="ECO:0000256" key="2">
    <source>
        <dbReference type="ARBA" id="ARBA00007524"/>
    </source>
</evidence>
<organism evidence="7 8">
    <name type="scientific">Saccharopolyspora halophila</name>
    <dbReference type="NCBI Taxonomy" id="405551"/>
    <lineage>
        <taxon>Bacteria</taxon>
        <taxon>Bacillati</taxon>
        <taxon>Actinomycetota</taxon>
        <taxon>Actinomycetes</taxon>
        <taxon>Pseudonocardiales</taxon>
        <taxon>Pseudonocardiaceae</taxon>
        <taxon>Saccharopolyspora</taxon>
    </lineage>
</organism>
<gene>
    <name evidence="7" type="ORF">GCM10009854_41000</name>
</gene>
<reference evidence="8" key="1">
    <citation type="journal article" date="2019" name="Int. J. Syst. Evol. Microbiol.">
        <title>The Global Catalogue of Microorganisms (GCM) 10K type strain sequencing project: providing services to taxonomists for standard genome sequencing and annotation.</title>
        <authorList>
            <consortium name="The Broad Institute Genomics Platform"/>
            <consortium name="The Broad Institute Genome Sequencing Center for Infectious Disease"/>
            <person name="Wu L."/>
            <person name="Ma J."/>
        </authorList>
    </citation>
    <scope>NUCLEOTIDE SEQUENCE [LARGE SCALE GENOMIC DNA]</scope>
    <source>
        <strain evidence="8">JCM 16221</strain>
    </source>
</reference>
<evidence type="ECO:0000256" key="3">
    <source>
        <dbReference type="ARBA" id="ARBA00022692"/>
    </source>
</evidence>
<evidence type="ECO:0000256" key="4">
    <source>
        <dbReference type="ARBA" id="ARBA00022989"/>
    </source>
</evidence>
<evidence type="ECO:0000256" key="5">
    <source>
        <dbReference type="ARBA" id="ARBA00023136"/>
    </source>
</evidence>
<dbReference type="PANTHER" id="PTHR10057">
    <property type="entry name" value="PERIPHERAL-TYPE BENZODIAZEPINE RECEPTOR"/>
    <property type="match status" value="1"/>
</dbReference>
<dbReference type="PIRSF" id="PIRSF005859">
    <property type="entry name" value="PBR"/>
    <property type="match status" value="1"/>
</dbReference>
<feature type="transmembrane region" description="Helical" evidence="6">
    <location>
        <begin position="79"/>
        <end position="98"/>
    </location>
</feature>
<evidence type="ECO:0000256" key="1">
    <source>
        <dbReference type="ARBA" id="ARBA00004141"/>
    </source>
</evidence>
<feature type="transmembrane region" description="Helical" evidence="6">
    <location>
        <begin position="45"/>
        <end position="67"/>
    </location>
</feature>
<evidence type="ECO:0000313" key="8">
    <source>
        <dbReference type="Proteomes" id="UP001501218"/>
    </source>
</evidence>
<dbReference type="Pfam" id="PF03073">
    <property type="entry name" value="TspO_MBR"/>
    <property type="match status" value="1"/>
</dbReference>
<comment type="subcellular location">
    <subcellularLocation>
        <location evidence="1">Membrane</location>
        <topology evidence="1">Multi-pass membrane protein</topology>
    </subcellularLocation>
</comment>
<dbReference type="Proteomes" id="UP001501218">
    <property type="component" value="Unassembled WGS sequence"/>
</dbReference>
<keyword evidence="4 6" id="KW-1133">Transmembrane helix</keyword>
<evidence type="ECO:0000256" key="6">
    <source>
        <dbReference type="SAM" id="Phobius"/>
    </source>
</evidence>
<keyword evidence="8" id="KW-1185">Reference proteome</keyword>
<dbReference type="PANTHER" id="PTHR10057:SF0">
    <property type="entry name" value="TRANSLOCATOR PROTEIN"/>
    <property type="match status" value="1"/>
</dbReference>
<comment type="caution">
    <text evidence="7">The sequence shown here is derived from an EMBL/GenBank/DDBJ whole genome shotgun (WGS) entry which is preliminary data.</text>
</comment>
<protein>
    <submittedName>
        <fullName evidence="7">Tryptophan-rich sensory protein</fullName>
    </submittedName>
</protein>
<dbReference type="Gene3D" id="1.20.1260.100">
    <property type="entry name" value="TspO/MBR protein"/>
    <property type="match status" value="1"/>
</dbReference>